<dbReference type="InterPro" id="IPR016162">
    <property type="entry name" value="Ald_DH_N"/>
</dbReference>
<evidence type="ECO:0000259" key="11">
    <source>
        <dbReference type="Pfam" id="PF25137"/>
    </source>
</evidence>
<organism evidence="12 13">
    <name type="scientific">Pusillibacter faecalis</name>
    <dbReference type="NCBI Taxonomy" id="2714358"/>
    <lineage>
        <taxon>Bacteria</taxon>
        <taxon>Bacillati</taxon>
        <taxon>Bacillota</taxon>
        <taxon>Clostridia</taxon>
        <taxon>Eubacteriales</taxon>
        <taxon>Oscillospiraceae</taxon>
        <taxon>Pusillibacter</taxon>
    </lineage>
</organism>
<accession>A0A810QGD3</accession>
<feature type="domain" description="Alcohol dehydrogenase iron-type/glycerol dehydrogenase GldA" evidence="10">
    <location>
        <begin position="461"/>
        <end position="640"/>
    </location>
</feature>
<dbReference type="PANTHER" id="PTHR11496">
    <property type="entry name" value="ALCOHOL DEHYDROGENASE"/>
    <property type="match status" value="1"/>
</dbReference>
<dbReference type="PANTHER" id="PTHR11496:SF83">
    <property type="entry name" value="HYDROXYACID-OXOACID TRANSHYDROGENASE, MITOCHONDRIAL"/>
    <property type="match status" value="1"/>
</dbReference>
<dbReference type="CDD" id="cd07122">
    <property type="entry name" value="ALDH_F20_ACDH"/>
    <property type="match status" value="1"/>
</dbReference>
<protein>
    <recommendedName>
        <fullName evidence="8">Aldehyde-alcohol dehydrogenase</fullName>
    </recommendedName>
</protein>
<dbReference type="InterPro" id="IPR016163">
    <property type="entry name" value="Ald_DH_C"/>
</dbReference>
<dbReference type="InterPro" id="IPR034789">
    <property type="entry name" value="AAD_C"/>
</dbReference>
<evidence type="ECO:0000256" key="7">
    <source>
        <dbReference type="ARBA" id="ARBA00035645"/>
    </source>
</evidence>
<dbReference type="SUPFAM" id="SSF53720">
    <property type="entry name" value="ALDH-like"/>
    <property type="match status" value="1"/>
</dbReference>
<dbReference type="GO" id="GO:0008774">
    <property type="term" value="F:acetaldehyde dehydrogenase (acetylating) activity"/>
    <property type="evidence" value="ECO:0007669"/>
    <property type="project" value="UniProtKB-UniRule"/>
</dbReference>
<dbReference type="InterPro" id="IPR056798">
    <property type="entry name" value="ADH_Fe_C"/>
</dbReference>
<keyword evidence="5" id="KW-0511">Multifunctional enzyme</keyword>
<dbReference type="Gene3D" id="1.20.1090.10">
    <property type="entry name" value="Dehydroquinate synthase-like - alpha domain"/>
    <property type="match status" value="1"/>
</dbReference>
<evidence type="ECO:0000313" key="12">
    <source>
        <dbReference type="EMBL" id="BCK84896.1"/>
    </source>
</evidence>
<dbReference type="InterPro" id="IPR012079">
    <property type="entry name" value="Bifunc_Ald-ADH"/>
</dbReference>
<dbReference type="Pfam" id="PF25137">
    <property type="entry name" value="ADH_Fe_C"/>
    <property type="match status" value="1"/>
</dbReference>
<dbReference type="AlphaFoldDB" id="A0A810QGD3"/>
<dbReference type="GO" id="GO:0006066">
    <property type="term" value="P:alcohol metabolic process"/>
    <property type="evidence" value="ECO:0007669"/>
    <property type="project" value="InterPro"/>
</dbReference>
<dbReference type="FunFam" id="3.40.50.1970:FF:000002">
    <property type="entry name" value="Aldehyde-alcohol dehydrogenase"/>
    <property type="match status" value="1"/>
</dbReference>
<comment type="cofactor">
    <cofactor evidence="1">
        <name>Fe(2+)</name>
        <dbReference type="ChEBI" id="CHEBI:29033"/>
    </cofactor>
</comment>
<dbReference type="Proteomes" id="UP000679848">
    <property type="component" value="Chromosome"/>
</dbReference>
<dbReference type="Gene3D" id="3.40.309.10">
    <property type="entry name" value="Aldehyde Dehydrogenase, Chain A, domain 2"/>
    <property type="match status" value="1"/>
</dbReference>
<keyword evidence="4" id="KW-0520">NAD</keyword>
<comment type="similarity">
    <text evidence="6 8">In the N-terminal section; belongs to the aldehyde dehydrogenase family.</text>
</comment>
<evidence type="ECO:0000259" key="10">
    <source>
        <dbReference type="Pfam" id="PF00465"/>
    </source>
</evidence>
<keyword evidence="3" id="KW-0408">Iron</keyword>
<proteinExistence type="inferred from homology"/>
<reference evidence="12" key="1">
    <citation type="submission" date="2020-09" db="EMBL/GenBank/DDBJ databases">
        <title>New species isolated from human feces.</title>
        <authorList>
            <person name="Kitahara M."/>
            <person name="Shigeno Y."/>
            <person name="Shime M."/>
            <person name="Matsumoto Y."/>
            <person name="Nakamura S."/>
            <person name="Motooka D."/>
            <person name="Fukuoka S."/>
            <person name="Nishikawa H."/>
            <person name="Benno Y."/>
        </authorList>
    </citation>
    <scope>NUCLEOTIDE SEQUENCE</scope>
    <source>
        <strain evidence="12">MM59</strain>
    </source>
</reference>
<evidence type="ECO:0000256" key="6">
    <source>
        <dbReference type="ARBA" id="ARBA00035641"/>
    </source>
</evidence>
<name>A0A810QGD3_9FIRM</name>
<dbReference type="GO" id="GO:0046872">
    <property type="term" value="F:metal ion binding"/>
    <property type="evidence" value="ECO:0007669"/>
    <property type="project" value="InterPro"/>
</dbReference>
<comment type="similarity">
    <text evidence="7 8">In the C-terminal section; belongs to the iron-containing alcohol dehydrogenase family.</text>
</comment>
<dbReference type="GO" id="GO:0015976">
    <property type="term" value="P:carbon utilization"/>
    <property type="evidence" value="ECO:0007669"/>
    <property type="project" value="InterPro"/>
</dbReference>
<dbReference type="Pfam" id="PF00465">
    <property type="entry name" value="Fe-ADH"/>
    <property type="match status" value="1"/>
</dbReference>
<dbReference type="RefSeq" id="WP_213543334.1">
    <property type="nucleotide sequence ID" value="NZ_AP023420.1"/>
</dbReference>
<dbReference type="CDD" id="cd08178">
    <property type="entry name" value="AAD_C"/>
    <property type="match status" value="1"/>
</dbReference>
<dbReference type="PIRSF" id="PIRSF000111">
    <property type="entry name" value="ALDH_ADH"/>
    <property type="match status" value="1"/>
</dbReference>
<dbReference type="KEGG" id="pfaa:MM59RIKEN_22150"/>
<dbReference type="Pfam" id="PF00171">
    <property type="entry name" value="Aldedh"/>
    <property type="match status" value="1"/>
</dbReference>
<dbReference type="InterPro" id="IPR016161">
    <property type="entry name" value="Ald_DH/histidinol_DH"/>
</dbReference>
<evidence type="ECO:0000256" key="1">
    <source>
        <dbReference type="ARBA" id="ARBA00001954"/>
    </source>
</evidence>
<evidence type="ECO:0000259" key="9">
    <source>
        <dbReference type="Pfam" id="PF00171"/>
    </source>
</evidence>
<dbReference type="Gene3D" id="3.40.50.1970">
    <property type="match status" value="1"/>
</dbReference>
<evidence type="ECO:0000256" key="5">
    <source>
        <dbReference type="ARBA" id="ARBA00023268"/>
    </source>
</evidence>
<dbReference type="SUPFAM" id="SSF56796">
    <property type="entry name" value="Dehydroquinate synthase-like"/>
    <property type="match status" value="1"/>
</dbReference>
<dbReference type="GO" id="GO:0004022">
    <property type="term" value="F:alcohol dehydrogenase (NAD+) activity"/>
    <property type="evidence" value="ECO:0007669"/>
    <property type="project" value="UniProtKB-UniRule"/>
</dbReference>
<dbReference type="InterPro" id="IPR039697">
    <property type="entry name" value="Alcohol_dehydrogenase_Fe"/>
</dbReference>
<evidence type="ECO:0000313" key="13">
    <source>
        <dbReference type="Proteomes" id="UP000679848"/>
    </source>
</evidence>
<dbReference type="FunFam" id="1.20.1090.10:FF:000001">
    <property type="entry name" value="Aldehyde-alcohol dehydrogenase"/>
    <property type="match status" value="1"/>
</dbReference>
<gene>
    <name evidence="12" type="primary">adhE1</name>
    <name evidence="12" type="ORF">MM59RIKEN_22150</name>
</gene>
<evidence type="ECO:0000256" key="8">
    <source>
        <dbReference type="PIRNR" id="PIRNR000111"/>
    </source>
</evidence>
<feature type="domain" description="Fe-containing alcohol dehydrogenase-like C-terminal" evidence="11">
    <location>
        <begin position="654"/>
        <end position="865"/>
    </location>
</feature>
<dbReference type="Gene3D" id="3.40.605.10">
    <property type="entry name" value="Aldehyde Dehydrogenase, Chain A, domain 1"/>
    <property type="match status" value="1"/>
</dbReference>
<feature type="domain" description="Aldehyde dehydrogenase" evidence="9">
    <location>
        <begin position="12"/>
        <end position="403"/>
    </location>
</feature>
<evidence type="ECO:0000256" key="3">
    <source>
        <dbReference type="ARBA" id="ARBA00023004"/>
    </source>
</evidence>
<evidence type="ECO:0000256" key="2">
    <source>
        <dbReference type="ARBA" id="ARBA00023002"/>
    </source>
</evidence>
<keyword evidence="2 8" id="KW-0560">Oxidoreductase</keyword>
<dbReference type="EMBL" id="AP023420">
    <property type="protein sequence ID" value="BCK84896.1"/>
    <property type="molecule type" value="Genomic_DNA"/>
</dbReference>
<evidence type="ECO:0000256" key="4">
    <source>
        <dbReference type="ARBA" id="ARBA00023027"/>
    </source>
</evidence>
<sequence length="916" mass="100439">MAKKIDRIDSVETLEAKLAEMRTAAAVYSKFTQEQVDEICKQAAMAADKARIPLAKMAQAETGMGVVEDKVIKNNYASEHVHNYFRHVRTCGVIEEDKAFGTKRIAEPVGIVGAVTPTTNPTSTCIFKILICLKTRNAILISPHPTAKRCTIEAARIMKEAAEKAGLPENIICWMDESSIEMTQVMMREVNLILATGGAGMVKAAYSSGTPAIGVGPGNCNVIFDDSCDIKNAVSSTIHSKTFDNGMICAAEQHVTVLDSIYDKVKKEFQDNRCYFLNQEEAVKIGEVFFNAATHGVKATAVGRSPAQLAAMAGIQIPEGTKVLIAETDDLSHDNPWANEKLCPVLGMYRAKTFEQALDICYKLVSEGGAGHSGALYVDPTEREKIDAFGAKMQTARVLINMPTSFGGIGDLYNFDTAPSLTLGPGSWGGSSFAGQTNIHQLLNIKTVAERRENMLWLRLPEKVYFKKGCTPVALRELKDYYHSKKAFIVTDANLFEMGMCQPVIDQLTEMGIATSIFYDIRVDPQIQDAMKGLPAMHEFQPDVIIAIGGGSAIDTAKIMWLMYEHPEEDFLDLATVFIDIRKRVYEFPKMGIKAKLVCIPTTAGTGSEVTPFTIISDANTGAKWPLADYELLPTMAIVDADNMMNMPKGVTRASGYDVLTHAVEAYVSIMASDYTDGFALTAIKSVFNYLPRAYKNGAKDPEARIKMADASCLAGIAFANAMLGVNHSLAHKLGGWHHIPHGTANALLFTEICKYNAQRTPTKMGTFSQYQYPHAFERYVEIAEYCGMKGKNDQETFNNFIKAAEDLKAAIDIPASIHDYGIDEKAFMGGLDEMSENAFNDECTGANPVYPLISEIRELYLRAYWGKDYDAKVKAGIAAAKPAMFPNPFGSDYEVKMNGVELPNPAVTEEPTEKK</sequence>
<dbReference type="InterPro" id="IPR001670">
    <property type="entry name" value="ADH_Fe/GldA"/>
</dbReference>
<keyword evidence="13" id="KW-1185">Reference proteome</keyword>
<dbReference type="InterPro" id="IPR015590">
    <property type="entry name" value="Aldehyde_DH_dom"/>
</dbReference>
<dbReference type="NCBIfam" id="NF010378">
    <property type="entry name" value="PRK13805.1"/>
    <property type="match status" value="1"/>
</dbReference>